<evidence type="ECO:0000256" key="1">
    <source>
        <dbReference type="SAM" id="MobiDB-lite"/>
    </source>
</evidence>
<gene>
    <name evidence="3" type="ORF">C8A05DRAFT_33677</name>
</gene>
<reference evidence="3" key="2">
    <citation type="submission" date="2023-05" db="EMBL/GenBank/DDBJ databases">
        <authorList>
            <consortium name="Lawrence Berkeley National Laboratory"/>
            <person name="Steindorff A."/>
            <person name="Hensen N."/>
            <person name="Bonometti L."/>
            <person name="Westerberg I."/>
            <person name="Brannstrom I.O."/>
            <person name="Guillou S."/>
            <person name="Cros-Aarteil S."/>
            <person name="Calhoun S."/>
            <person name="Haridas S."/>
            <person name="Kuo A."/>
            <person name="Mondo S."/>
            <person name="Pangilinan J."/>
            <person name="Riley R."/>
            <person name="Labutti K."/>
            <person name="Andreopoulos B."/>
            <person name="Lipzen A."/>
            <person name="Chen C."/>
            <person name="Yanf M."/>
            <person name="Daum C."/>
            <person name="Ng V."/>
            <person name="Clum A."/>
            <person name="Ohm R."/>
            <person name="Martin F."/>
            <person name="Silar P."/>
            <person name="Natvig D."/>
            <person name="Lalanne C."/>
            <person name="Gautier V."/>
            <person name="Ament-Velasquez S.L."/>
            <person name="Kruys A."/>
            <person name="Hutchinson M.I."/>
            <person name="Powell A.J."/>
            <person name="Barry K."/>
            <person name="Miller A.N."/>
            <person name="Grigoriev I.V."/>
            <person name="Debuchy R."/>
            <person name="Gladieux P."/>
            <person name="Thoren M.H."/>
            <person name="Johannesson H."/>
        </authorList>
    </citation>
    <scope>NUCLEOTIDE SEQUENCE</scope>
    <source>
        <strain evidence="3">CBS 103.79</strain>
    </source>
</reference>
<organism evidence="3 4">
    <name type="scientific">Staphylotrichum tortipilum</name>
    <dbReference type="NCBI Taxonomy" id="2831512"/>
    <lineage>
        <taxon>Eukaryota</taxon>
        <taxon>Fungi</taxon>
        <taxon>Dikarya</taxon>
        <taxon>Ascomycota</taxon>
        <taxon>Pezizomycotina</taxon>
        <taxon>Sordariomycetes</taxon>
        <taxon>Sordariomycetidae</taxon>
        <taxon>Sordariales</taxon>
        <taxon>Chaetomiaceae</taxon>
        <taxon>Staphylotrichum</taxon>
    </lineage>
</organism>
<dbReference type="EMBL" id="MU855498">
    <property type="protein sequence ID" value="KAK3902602.1"/>
    <property type="molecule type" value="Genomic_DNA"/>
</dbReference>
<keyword evidence="2" id="KW-0812">Transmembrane</keyword>
<feature type="region of interest" description="Disordered" evidence="1">
    <location>
        <begin position="1"/>
        <end position="25"/>
    </location>
</feature>
<evidence type="ECO:0000256" key="2">
    <source>
        <dbReference type="SAM" id="Phobius"/>
    </source>
</evidence>
<dbReference type="AlphaFoldDB" id="A0AAN6MKK5"/>
<sequence>MSSPNPAPPSTGAPKDQDPPLPTPNPILHNAALVMAVVCPIALLLPTRGGGAMKATVQNALIGSGAFFAYNQLAADYTGKSITARSAERWGSFLGISSEKKEKQKVEAAGGEEVGVLKALPTERAARNRELMEAERRRRAEAEGREYKPRDTRGLWERVWMGEEREGWREKRMEEEKRALEEGKGYGDLIVEQIAEVWKGREGEKGEGKQEGEGKGEKKE</sequence>
<evidence type="ECO:0000313" key="3">
    <source>
        <dbReference type="EMBL" id="KAK3902602.1"/>
    </source>
</evidence>
<dbReference type="Proteomes" id="UP001303889">
    <property type="component" value="Unassembled WGS sequence"/>
</dbReference>
<feature type="transmembrane region" description="Helical" evidence="2">
    <location>
        <begin position="27"/>
        <end position="45"/>
    </location>
</feature>
<protein>
    <recommendedName>
        <fullName evidence="5">Rhomboid family membrane protein</fullName>
    </recommendedName>
</protein>
<keyword evidence="2" id="KW-1133">Transmembrane helix</keyword>
<keyword evidence="2" id="KW-0472">Membrane</keyword>
<evidence type="ECO:0008006" key="5">
    <source>
        <dbReference type="Google" id="ProtNLM"/>
    </source>
</evidence>
<feature type="region of interest" description="Disordered" evidence="1">
    <location>
        <begin position="200"/>
        <end position="220"/>
    </location>
</feature>
<name>A0AAN6MKK5_9PEZI</name>
<accession>A0AAN6MKK5</accession>
<reference evidence="3" key="1">
    <citation type="journal article" date="2023" name="Mol. Phylogenet. Evol.">
        <title>Genome-scale phylogeny and comparative genomics of the fungal order Sordariales.</title>
        <authorList>
            <person name="Hensen N."/>
            <person name="Bonometti L."/>
            <person name="Westerberg I."/>
            <person name="Brannstrom I.O."/>
            <person name="Guillou S."/>
            <person name="Cros-Aarteil S."/>
            <person name="Calhoun S."/>
            <person name="Haridas S."/>
            <person name="Kuo A."/>
            <person name="Mondo S."/>
            <person name="Pangilinan J."/>
            <person name="Riley R."/>
            <person name="LaButti K."/>
            <person name="Andreopoulos B."/>
            <person name="Lipzen A."/>
            <person name="Chen C."/>
            <person name="Yan M."/>
            <person name="Daum C."/>
            <person name="Ng V."/>
            <person name="Clum A."/>
            <person name="Steindorff A."/>
            <person name="Ohm R.A."/>
            <person name="Martin F."/>
            <person name="Silar P."/>
            <person name="Natvig D.O."/>
            <person name="Lalanne C."/>
            <person name="Gautier V."/>
            <person name="Ament-Velasquez S.L."/>
            <person name="Kruys A."/>
            <person name="Hutchinson M.I."/>
            <person name="Powell A.J."/>
            <person name="Barry K."/>
            <person name="Miller A.N."/>
            <person name="Grigoriev I.V."/>
            <person name="Debuchy R."/>
            <person name="Gladieux P."/>
            <person name="Hiltunen Thoren M."/>
            <person name="Johannesson H."/>
        </authorList>
    </citation>
    <scope>NUCLEOTIDE SEQUENCE</scope>
    <source>
        <strain evidence="3">CBS 103.79</strain>
    </source>
</reference>
<evidence type="ECO:0000313" key="4">
    <source>
        <dbReference type="Proteomes" id="UP001303889"/>
    </source>
</evidence>
<keyword evidence="4" id="KW-1185">Reference proteome</keyword>
<feature type="compositionally biased region" description="Pro residues" evidence="1">
    <location>
        <begin position="1"/>
        <end position="11"/>
    </location>
</feature>
<comment type="caution">
    <text evidence="3">The sequence shown here is derived from an EMBL/GenBank/DDBJ whole genome shotgun (WGS) entry which is preliminary data.</text>
</comment>
<proteinExistence type="predicted"/>